<dbReference type="Gene3D" id="2.130.10.130">
    <property type="entry name" value="Integrin alpha, N-terminal"/>
    <property type="match status" value="2"/>
</dbReference>
<name>A0ABY4FH06_9BACT</name>
<dbReference type="InterPro" id="IPR028994">
    <property type="entry name" value="Integrin_alpha_N"/>
</dbReference>
<keyword evidence="5" id="KW-1185">Reference proteome</keyword>
<dbReference type="EMBL" id="CP095049">
    <property type="protein sequence ID" value="UOQ55232.1"/>
    <property type="molecule type" value="Genomic_DNA"/>
</dbReference>
<organism evidence="4 5">
    <name type="scientific">Hymenobacter cellulosivorans</name>
    <dbReference type="NCBI Taxonomy" id="2932249"/>
    <lineage>
        <taxon>Bacteria</taxon>
        <taxon>Pseudomonadati</taxon>
        <taxon>Bacteroidota</taxon>
        <taxon>Cytophagia</taxon>
        <taxon>Cytophagales</taxon>
        <taxon>Hymenobacteraceae</taxon>
        <taxon>Hymenobacter</taxon>
    </lineage>
</organism>
<dbReference type="Proteomes" id="UP000831785">
    <property type="component" value="Chromosome"/>
</dbReference>
<dbReference type="InterPro" id="IPR013517">
    <property type="entry name" value="FG-GAP"/>
</dbReference>
<feature type="signal peptide" evidence="2">
    <location>
        <begin position="1"/>
        <end position="37"/>
    </location>
</feature>
<feature type="domain" description="Secretion system C-terminal sorting" evidence="3">
    <location>
        <begin position="394"/>
        <end position="471"/>
    </location>
</feature>
<evidence type="ECO:0000256" key="1">
    <source>
        <dbReference type="ARBA" id="ARBA00022729"/>
    </source>
</evidence>
<dbReference type="NCBIfam" id="TIGR04183">
    <property type="entry name" value="Por_Secre_tail"/>
    <property type="match status" value="1"/>
</dbReference>
<dbReference type="SUPFAM" id="SSF69318">
    <property type="entry name" value="Integrin alpha N-terminal domain"/>
    <property type="match status" value="2"/>
</dbReference>
<evidence type="ECO:0000259" key="3">
    <source>
        <dbReference type="Pfam" id="PF18962"/>
    </source>
</evidence>
<feature type="chain" id="PRO_5046564713" evidence="2">
    <location>
        <begin position="38"/>
        <end position="472"/>
    </location>
</feature>
<protein>
    <submittedName>
        <fullName evidence="4">T9SS type A sorting domain-containing protein</fullName>
    </submittedName>
</protein>
<accession>A0ABY4FH06</accession>
<dbReference type="PANTHER" id="PTHR46580">
    <property type="entry name" value="SENSOR KINASE-RELATED"/>
    <property type="match status" value="1"/>
</dbReference>
<dbReference type="Pfam" id="PF18962">
    <property type="entry name" value="Por_Secre_tail"/>
    <property type="match status" value="1"/>
</dbReference>
<proteinExistence type="predicted"/>
<reference evidence="4 5" key="1">
    <citation type="submission" date="2022-04" db="EMBL/GenBank/DDBJ databases">
        <title>Hymenobacter sp. isolated from the air.</title>
        <authorList>
            <person name="Won M."/>
            <person name="Lee C.-M."/>
            <person name="Woen H.-Y."/>
            <person name="Kwon S.-W."/>
        </authorList>
    </citation>
    <scope>NUCLEOTIDE SEQUENCE [LARGE SCALE GENOMIC DNA]</scope>
    <source>
        <strain evidence="5">5116 S-27</strain>
    </source>
</reference>
<gene>
    <name evidence="4" type="ORF">MUN80_10845</name>
</gene>
<evidence type="ECO:0000313" key="5">
    <source>
        <dbReference type="Proteomes" id="UP000831785"/>
    </source>
</evidence>
<sequence>MLHRYLNFVKLPRQLFRHLAPALAGAGLLLAPDAAQAQTSSIPFGEYSMGGPVYDLTLGDLNGDGALDMVAAVQFGYVAIRLGTGTGTFGPMASTTVGYYCGYAKTSDVNGDGKLDVIVRYIDAFNSTNRSIGVLLGTGTGALAPIVTYNLPQEYKDGGTAVGDLNGDGKADLVLGGNNSLGVLLSNGDGTFGVMTSNPSLGSTGGVTVGDVNNDGKLDVLSSGQVWLGNGNGTLQPAIASGSGGGVLGDFNNDGKVDIININSGSFAIGLGKGDGTFGPWQTFPANSAVRDMVVADLNGDGKLDIATANGGGGTSTYGNSMGIRLGKGDGTLAMGTSIVVPGIPLSITAGDATGDGRPEVFIGIVGGVVVVPSGAGIVSSNTPARLTPASVSVYPNPAHHSVTLHLPAVPGAAQAHVELYNLLGQAVRQTTVALPAAGTRTTLDVGNLPTGMYMLRVQAGSETITKQLVVE</sequence>
<dbReference type="PANTHER" id="PTHR46580:SF4">
    <property type="entry name" value="ATP_GTP-BINDING PROTEIN"/>
    <property type="match status" value="1"/>
</dbReference>
<dbReference type="Pfam" id="PF13517">
    <property type="entry name" value="FG-GAP_3"/>
    <property type="match status" value="3"/>
</dbReference>
<dbReference type="InterPro" id="IPR026444">
    <property type="entry name" value="Secre_tail"/>
</dbReference>
<dbReference type="RefSeq" id="WP_244723596.1">
    <property type="nucleotide sequence ID" value="NZ_CP095049.1"/>
</dbReference>
<keyword evidence="1 2" id="KW-0732">Signal</keyword>
<evidence type="ECO:0000313" key="4">
    <source>
        <dbReference type="EMBL" id="UOQ55232.1"/>
    </source>
</evidence>
<evidence type="ECO:0000256" key="2">
    <source>
        <dbReference type="SAM" id="SignalP"/>
    </source>
</evidence>